<sequence length="135" mass="14436">MSKAAKRVIGAEIVPEAVENARENAERNGVSNAEFFLGDAADIAAKLEKEGLRPDVICVDPPRKGLAPEVVDSVAAMGPRRVVYVSCDPATLARDLKRFAGLGYRAERAVAADLFPGTAHVETVILMTRCGENDK</sequence>
<accession>A0A644YTY6</accession>
<keyword evidence="2 4" id="KW-0808">Transferase</keyword>
<dbReference type="PROSITE" id="PS51687">
    <property type="entry name" value="SAM_MT_RNA_M5U"/>
    <property type="match status" value="1"/>
</dbReference>
<organism evidence="4">
    <name type="scientific">bioreactor metagenome</name>
    <dbReference type="NCBI Taxonomy" id="1076179"/>
    <lineage>
        <taxon>unclassified sequences</taxon>
        <taxon>metagenomes</taxon>
        <taxon>ecological metagenomes</taxon>
    </lineage>
</organism>
<dbReference type="Pfam" id="PF05958">
    <property type="entry name" value="tRNA_U5-meth_tr"/>
    <property type="match status" value="1"/>
</dbReference>
<dbReference type="InterPro" id="IPR010280">
    <property type="entry name" value="U5_MeTrfase_fam"/>
</dbReference>
<dbReference type="PROSITE" id="PS01230">
    <property type="entry name" value="TRMA_1"/>
    <property type="match status" value="1"/>
</dbReference>
<dbReference type="GO" id="GO:0070041">
    <property type="term" value="F:rRNA (uridine-C5-)-methyltransferase activity"/>
    <property type="evidence" value="ECO:0007669"/>
    <property type="project" value="TreeGrafter"/>
</dbReference>
<evidence type="ECO:0000256" key="2">
    <source>
        <dbReference type="ARBA" id="ARBA00022679"/>
    </source>
</evidence>
<keyword evidence="3" id="KW-0949">S-adenosyl-L-methionine</keyword>
<gene>
    <name evidence="4" type="primary">rlmCD_23</name>
    <name evidence="4" type="ORF">SDC9_78324</name>
</gene>
<dbReference type="EMBL" id="VSSQ01006168">
    <property type="protein sequence ID" value="MPM31767.1"/>
    <property type="molecule type" value="Genomic_DNA"/>
</dbReference>
<reference evidence="4" key="1">
    <citation type="submission" date="2019-08" db="EMBL/GenBank/DDBJ databases">
        <authorList>
            <person name="Kucharzyk K."/>
            <person name="Murdoch R.W."/>
            <person name="Higgins S."/>
            <person name="Loffler F."/>
        </authorList>
    </citation>
    <scope>NUCLEOTIDE SEQUENCE</scope>
</reference>
<protein>
    <submittedName>
        <fullName evidence="4">23S rRNA (Uracil-C(5))-methyltransferase RlmCD</fullName>
        <ecNumber evidence="4">2.1.1.189</ecNumber>
    </submittedName>
</protein>
<dbReference type="SUPFAM" id="SSF53335">
    <property type="entry name" value="S-adenosyl-L-methionine-dependent methyltransferases"/>
    <property type="match status" value="1"/>
</dbReference>
<proteinExistence type="predicted"/>
<dbReference type="PANTHER" id="PTHR11061">
    <property type="entry name" value="RNA M5U METHYLTRANSFERASE"/>
    <property type="match status" value="1"/>
</dbReference>
<name>A0A644YTY6_9ZZZZ</name>
<evidence type="ECO:0000313" key="4">
    <source>
        <dbReference type="EMBL" id="MPM31767.1"/>
    </source>
</evidence>
<evidence type="ECO:0000256" key="1">
    <source>
        <dbReference type="ARBA" id="ARBA00022603"/>
    </source>
</evidence>
<dbReference type="CDD" id="cd02440">
    <property type="entry name" value="AdoMet_MTases"/>
    <property type="match status" value="1"/>
</dbReference>
<evidence type="ECO:0000256" key="3">
    <source>
        <dbReference type="ARBA" id="ARBA00022691"/>
    </source>
</evidence>
<dbReference type="GO" id="GO:0070475">
    <property type="term" value="P:rRNA base methylation"/>
    <property type="evidence" value="ECO:0007669"/>
    <property type="project" value="TreeGrafter"/>
</dbReference>
<keyword evidence="1 4" id="KW-0489">Methyltransferase</keyword>
<dbReference type="EC" id="2.1.1.189" evidence="4"/>
<dbReference type="InterPro" id="IPR029063">
    <property type="entry name" value="SAM-dependent_MTases_sf"/>
</dbReference>
<dbReference type="InterPro" id="IPR030390">
    <property type="entry name" value="MeTrfase_TrmA_AS"/>
</dbReference>
<comment type="caution">
    <text evidence="4">The sequence shown here is derived from an EMBL/GenBank/DDBJ whole genome shotgun (WGS) entry which is preliminary data.</text>
</comment>
<dbReference type="PANTHER" id="PTHR11061:SF30">
    <property type="entry name" value="TRNA (URACIL(54)-C(5))-METHYLTRANSFERASE"/>
    <property type="match status" value="1"/>
</dbReference>
<dbReference type="Gene3D" id="3.40.50.150">
    <property type="entry name" value="Vaccinia Virus protein VP39"/>
    <property type="match status" value="1"/>
</dbReference>
<dbReference type="AlphaFoldDB" id="A0A644YTY6"/>